<dbReference type="SUPFAM" id="SSF48452">
    <property type="entry name" value="TPR-like"/>
    <property type="match status" value="1"/>
</dbReference>
<name>A0AB39TRJ8_9ACTN</name>
<accession>A0AB39TRJ8</accession>
<protein>
    <submittedName>
        <fullName evidence="1">Tat pathway signal protein</fullName>
    </submittedName>
</protein>
<evidence type="ECO:0000313" key="1">
    <source>
        <dbReference type="EMBL" id="XDQ81832.1"/>
    </source>
</evidence>
<organism evidence="1">
    <name type="scientific">Streptomyces sp. Y1</name>
    <dbReference type="NCBI Taxonomy" id="3238634"/>
    <lineage>
        <taxon>Bacteria</taxon>
        <taxon>Bacillati</taxon>
        <taxon>Actinomycetota</taxon>
        <taxon>Actinomycetes</taxon>
        <taxon>Kitasatosporales</taxon>
        <taxon>Streptomycetaceae</taxon>
        <taxon>Streptomyces</taxon>
    </lineage>
</organism>
<dbReference type="RefSeq" id="WP_369184476.1">
    <property type="nucleotide sequence ID" value="NZ_CP163445.1"/>
</dbReference>
<dbReference type="InterPro" id="IPR011990">
    <property type="entry name" value="TPR-like_helical_dom_sf"/>
</dbReference>
<sequence>MLTSWLNRDVTLAAMGLGDEQPDLRDWGLDTLKALAALGRIDVDVERRQLLRTLTYSLGALSVPPSSWWENMARTDSRGITQRRAGQADVAAVQEMTALFSQLDQRRGGGHGRTAVAQYLLTDVGDFLQGTFASDQVRRDMFSAASELAYLAGWTAFDNGEHPTAQHYYTVAVKLAAEADDPTMAGHVLRAMAHQAVDLHKPHHAVRVAEASISGDRYRLASPRERSLLGVVHARALAAAGRSAEANTALLQAERDLSAASPSDDEPARVFFFGEASLAHETASALRDLGDLGGAAREFERSVATRKASSFTRTHAVTLGHLGLVKAQQHSIEEACEIWSRSLDAMQTVRSARTRDVALRIRGALSPYRGRKVPTIDAVDRLAADYLAATI</sequence>
<reference evidence="1" key="1">
    <citation type="submission" date="2024-07" db="EMBL/GenBank/DDBJ databases">
        <authorList>
            <person name="Yu S.T."/>
        </authorList>
    </citation>
    <scope>NUCLEOTIDE SEQUENCE</scope>
    <source>
        <strain evidence="1">Y1</strain>
    </source>
</reference>
<gene>
    <name evidence="1" type="ORF">AB2U05_26830</name>
</gene>
<proteinExistence type="predicted"/>
<dbReference type="EMBL" id="CP163445">
    <property type="protein sequence ID" value="XDQ81832.1"/>
    <property type="molecule type" value="Genomic_DNA"/>
</dbReference>
<dbReference type="AlphaFoldDB" id="A0AB39TRJ8"/>
<dbReference type="Gene3D" id="1.25.40.10">
    <property type="entry name" value="Tetratricopeptide repeat domain"/>
    <property type="match status" value="1"/>
</dbReference>